<comment type="catalytic activity">
    <reaction evidence="2">
        <text>2 GTP = 3',3'-c-di-GMP + 2 diphosphate</text>
        <dbReference type="Rhea" id="RHEA:24898"/>
        <dbReference type="ChEBI" id="CHEBI:33019"/>
        <dbReference type="ChEBI" id="CHEBI:37565"/>
        <dbReference type="ChEBI" id="CHEBI:58805"/>
        <dbReference type="EC" id="2.7.7.65"/>
    </reaction>
</comment>
<name>A0A437GXU5_9SPHN</name>
<dbReference type="Proteomes" id="UP000283003">
    <property type="component" value="Unassembled WGS sequence"/>
</dbReference>
<dbReference type="NCBIfam" id="TIGR00254">
    <property type="entry name" value="GGDEF"/>
    <property type="match status" value="1"/>
</dbReference>
<dbReference type="PROSITE" id="PS50887">
    <property type="entry name" value="GGDEF"/>
    <property type="match status" value="1"/>
</dbReference>
<reference evidence="5 6" key="1">
    <citation type="submission" date="2018-12" db="EMBL/GenBank/DDBJ databases">
        <title>Croceicoccus ponticola sp. nov., a lipolytic bacterium isolated from seawater.</title>
        <authorList>
            <person name="Yoon J.-H."/>
        </authorList>
    </citation>
    <scope>NUCLEOTIDE SEQUENCE [LARGE SCALE GENOMIC DNA]</scope>
    <source>
        <strain evidence="5 6">GM-16</strain>
    </source>
</reference>
<evidence type="ECO:0000313" key="6">
    <source>
        <dbReference type="Proteomes" id="UP000283003"/>
    </source>
</evidence>
<feature type="transmembrane region" description="Helical" evidence="3">
    <location>
        <begin position="53"/>
        <end position="71"/>
    </location>
</feature>
<dbReference type="PANTHER" id="PTHR45138">
    <property type="entry name" value="REGULATORY COMPONENTS OF SENSORY TRANSDUCTION SYSTEM"/>
    <property type="match status" value="1"/>
</dbReference>
<dbReference type="EC" id="2.7.7.65" evidence="1"/>
<dbReference type="GO" id="GO:0052621">
    <property type="term" value="F:diguanylate cyclase activity"/>
    <property type="evidence" value="ECO:0007669"/>
    <property type="project" value="UniProtKB-EC"/>
</dbReference>
<dbReference type="SUPFAM" id="SSF55073">
    <property type="entry name" value="Nucleotide cyclase"/>
    <property type="match status" value="1"/>
</dbReference>
<feature type="domain" description="GGDEF" evidence="4">
    <location>
        <begin position="183"/>
        <end position="314"/>
    </location>
</feature>
<evidence type="ECO:0000256" key="2">
    <source>
        <dbReference type="ARBA" id="ARBA00034247"/>
    </source>
</evidence>
<dbReference type="InterPro" id="IPR043128">
    <property type="entry name" value="Rev_trsase/Diguanyl_cyclase"/>
</dbReference>
<keyword evidence="3" id="KW-0472">Membrane</keyword>
<dbReference type="SMART" id="SM00267">
    <property type="entry name" value="GGDEF"/>
    <property type="match status" value="1"/>
</dbReference>
<keyword evidence="3" id="KW-0812">Transmembrane</keyword>
<dbReference type="CDD" id="cd01949">
    <property type="entry name" value="GGDEF"/>
    <property type="match status" value="1"/>
</dbReference>
<keyword evidence="3" id="KW-1133">Transmembrane helix</keyword>
<dbReference type="EMBL" id="RXOL01000002">
    <property type="protein sequence ID" value="RVQ67521.1"/>
    <property type="molecule type" value="Genomic_DNA"/>
</dbReference>
<dbReference type="Pfam" id="PF00990">
    <property type="entry name" value="GGDEF"/>
    <property type="match status" value="1"/>
</dbReference>
<protein>
    <recommendedName>
        <fullName evidence="1">diguanylate cyclase</fullName>
        <ecNumber evidence="1">2.7.7.65</ecNumber>
    </recommendedName>
</protein>
<evidence type="ECO:0000256" key="1">
    <source>
        <dbReference type="ARBA" id="ARBA00012528"/>
    </source>
</evidence>
<dbReference type="AlphaFoldDB" id="A0A437GXU5"/>
<dbReference type="Gene3D" id="3.30.70.270">
    <property type="match status" value="1"/>
</dbReference>
<keyword evidence="6" id="KW-1185">Reference proteome</keyword>
<sequence length="342" mass="37149">MPVIIVAAIAHAGRSGRVLADFMAKPGWIERRTGRKHDLTLRRSFLFYVPKPVAYGALLLGFTLAGTADLLSPPHVWLGPIYLFLVAFAAWTISGLLAVALGLLVITMTWATGGMNLYPYGPDYALANVAIRFFSVLMIVAFLIIARRSSEHEWKLARLDTLTGALNRQAFFETIETIDYEHDWCALAYADLDGLKLLNDEAGHGAGDIGIKAFASSVQRSIRSGDVFARLGGDEFVVFMKIQGPEAGRQIADRFNQATNSENPQAIGALPCSWGVLLLSPAPRQIDRELKAADTLMYRAKKSGTGIAFAAYNAENDAIEPILTTAAQDHEAVVRSSVRAPG</sequence>
<dbReference type="InterPro" id="IPR029787">
    <property type="entry name" value="Nucleotide_cyclase"/>
</dbReference>
<feature type="transmembrane region" description="Helical" evidence="3">
    <location>
        <begin position="124"/>
        <end position="146"/>
    </location>
</feature>
<accession>A0A437GXU5</accession>
<evidence type="ECO:0000313" key="5">
    <source>
        <dbReference type="EMBL" id="RVQ67521.1"/>
    </source>
</evidence>
<proteinExistence type="predicted"/>
<evidence type="ECO:0000259" key="4">
    <source>
        <dbReference type="PROSITE" id="PS50887"/>
    </source>
</evidence>
<comment type="caution">
    <text evidence="5">The sequence shown here is derived from an EMBL/GenBank/DDBJ whole genome shotgun (WGS) entry which is preliminary data.</text>
</comment>
<feature type="transmembrane region" description="Helical" evidence="3">
    <location>
        <begin position="83"/>
        <end position="112"/>
    </location>
</feature>
<gene>
    <name evidence="5" type="ORF">EKN06_06050</name>
</gene>
<dbReference type="OrthoDB" id="9812260at2"/>
<dbReference type="PANTHER" id="PTHR45138:SF9">
    <property type="entry name" value="DIGUANYLATE CYCLASE DGCM-RELATED"/>
    <property type="match status" value="1"/>
</dbReference>
<evidence type="ECO:0000256" key="3">
    <source>
        <dbReference type="SAM" id="Phobius"/>
    </source>
</evidence>
<dbReference type="InterPro" id="IPR050469">
    <property type="entry name" value="Diguanylate_Cyclase"/>
</dbReference>
<dbReference type="InterPro" id="IPR000160">
    <property type="entry name" value="GGDEF_dom"/>
</dbReference>
<organism evidence="5 6">
    <name type="scientific">Croceicoccus ponticola</name>
    <dbReference type="NCBI Taxonomy" id="2217664"/>
    <lineage>
        <taxon>Bacteria</taxon>
        <taxon>Pseudomonadati</taxon>
        <taxon>Pseudomonadota</taxon>
        <taxon>Alphaproteobacteria</taxon>
        <taxon>Sphingomonadales</taxon>
        <taxon>Erythrobacteraceae</taxon>
        <taxon>Croceicoccus</taxon>
    </lineage>
</organism>